<dbReference type="InterPro" id="IPR010699">
    <property type="entry name" value="DUF1275"/>
</dbReference>
<evidence type="ECO:0000256" key="1">
    <source>
        <dbReference type="SAM" id="Phobius"/>
    </source>
</evidence>
<keyword evidence="1" id="KW-0812">Transmembrane</keyword>
<dbReference type="PROSITE" id="PS51257">
    <property type="entry name" value="PROKAR_LIPOPROTEIN"/>
    <property type="match status" value="1"/>
</dbReference>
<keyword evidence="3" id="KW-1185">Reference proteome</keyword>
<dbReference type="RefSeq" id="WP_111492753.1">
    <property type="nucleotide sequence ID" value="NZ_CP031264.1"/>
</dbReference>
<dbReference type="Pfam" id="PF06912">
    <property type="entry name" value="DUF1275"/>
    <property type="match status" value="1"/>
</dbReference>
<organism evidence="2 3">
    <name type="scientific">Peterkaempfera bronchialis</name>
    <dbReference type="NCBI Taxonomy" id="2126346"/>
    <lineage>
        <taxon>Bacteria</taxon>
        <taxon>Bacillati</taxon>
        <taxon>Actinomycetota</taxon>
        <taxon>Actinomycetes</taxon>
        <taxon>Kitasatosporales</taxon>
        <taxon>Streptomycetaceae</taxon>
        <taxon>Peterkaempfera</taxon>
    </lineage>
</organism>
<feature type="transmembrane region" description="Helical" evidence="1">
    <location>
        <begin position="175"/>
        <end position="193"/>
    </location>
</feature>
<sequence length="227" mass="22912">MEERRNDRPLLVVLVALTTVTGCLDAVCYLGLGRVFTANMTGNVVILGFSAAGAPGFSIVRPLIALAGFALGTLSGGRLALVMAGRPRAQWVSGALTAESLLIAVAALVVAVTDGSGGHQGAIAVLATAMGIRNATVRRLAVPDMSTTVLTTILTGLIAESSPAGGTNPRAGRRIGAVVALAGGAAGGGWLVLHRGLVLPLLVAACTVAAIALAHALWVFLRRVQHS</sequence>
<dbReference type="PANTHER" id="PTHR37314:SF4">
    <property type="entry name" value="UPF0700 TRANSMEMBRANE PROTEIN YOAK"/>
    <property type="match status" value="1"/>
</dbReference>
<feature type="transmembrane region" description="Helical" evidence="1">
    <location>
        <begin position="91"/>
        <end position="112"/>
    </location>
</feature>
<keyword evidence="1" id="KW-0472">Membrane</keyword>
<feature type="transmembrane region" description="Helical" evidence="1">
    <location>
        <begin position="12"/>
        <end position="32"/>
    </location>
</feature>
<feature type="transmembrane region" description="Helical" evidence="1">
    <location>
        <begin position="44"/>
        <end position="71"/>
    </location>
</feature>
<dbReference type="EMBL" id="CP031264">
    <property type="protein sequence ID" value="AXI79913.1"/>
    <property type="molecule type" value="Genomic_DNA"/>
</dbReference>
<accession>A0A345T1Q8</accession>
<proteinExistence type="predicted"/>
<gene>
    <name evidence="2" type="ORF">C7M71_023435</name>
</gene>
<dbReference type="AlphaFoldDB" id="A0A345T1Q8"/>
<name>A0A345T1Q8_9ACTN</name>
<keyword evidence="1" id="KW-1133">Transmembrane helix</keyword>
<evidence type="ECO:0000313" key="3">
    <source>
        <dbReference type="Proteomes" id="UP000249340"/>
    </source>
</evidence>
<dbReference type="PANTHER" id="PTHR37314">
    <property type="entry name" value="SLR0142 PROTEIN"/>
    <property type="match status" value="1"/>
</dbReference>
<dbReference type="KEGG" id="stri:C7M71_023435"/>
<dbReference type="OrthoDB" id="4272751at2"/>
<reference evidence="3" key="1">
    <citation type="submission" date="2018-07" db="EMBL/GenBank/DDBJ databases">
        <title>Streptacidiphilus bronchialis DSM 106435 chromosome.</title>
        <authorList>
            <person name="Batra D."/>
            <person name="Gulvik C.A."/>
        </authorList>
    </citation>
    <scope>NUCLEOTIDE SEQUENCE [LARGE SCALE GENOMIC DNA]</scope>
    <source>
        <strain evidence="3">DSM 106435</strain>
    </source>
</reference>
<protein>
    <submittedName>
        <fullName evidence="2">DUF1275 domain-containing protein</fullName>
    </submittedName>
</protein>
<dbReference type="Proteomes" id="UP000249340">
    <property type="component" value="Chromosome"/>
</dbReference>
<evidence type="ECO:0000313" key="2">
    <source>
        <dbReference type="EMBL" id="AXI79913.1"/>
    </source>
</evidence>
<feature type="transmembrane region" description="Helical" evidence="1">
    <location>
        <begin position="199"/>
        <end position="221"/>
    </location>
</feature>